<feature type="region of interest" description="Disordered" evidence="5">
    <location>
        <begin position="1"/>
        <end position="89"/>
    </location>
</feature>
<feature type="compositionally biased region" description="Basic and acidic residues" evidence="5">
    <location>
        <begin position="900"/>
        <end position="920"/>
    </location>
</feature>
<feature type="region of interest" description="Disordered" evidence="5">
    <location>
        <begin position="1753"/>
        <end position="1794"/>
    </location>
</feature>
<comment type="similarity">
    <text evidence="2">Belongs to the cerato-platanin family.</text>
</comment>
<feature type="compositionally biased region" description="Polar residues" evidence="5">
    <location>
        <begin position="2263"/>
        <end position="2282"/>
    </location>
</feature>
<dbReference type="InterPro" id="IPR010829">
    <property type="entry name" value="Cerato-platanin"/>
</dbReference>
<feature type="compositionally biased region" description="Basic and acidic residues" evidence="5">
    <location>
        <begin position="935"/>
        <end position="966"/>
    </location>
</feature>
<name>A0A4S4KVQ0_9APHY</name>
<feature type="compositionally biased region" description="Acidic residues" evidence="5">
    <location>
        <begin position="1195"/>
        <end position="1207"/>
    </location>
</feature>
<feature type="compositionally biased region" description="Basic and acidic residues" evidence="5">
    <location>
        <begin position="76"/>
        <end position="89"/>
    </location>
</feature>
<comment type="subcellular location">
    <subcellularLocation>
        <location evidence="1">Secreted</location>
    </subcellularLocation>
</comment>
<feature type="compositionally biased region" description="Basic and acidic residues" evidence="5">
    <location>
        <begin position="728"/>
        <end position="739"/>
    </location>
</feature>
<dbReference type="Pfam" id="PF07249">
    <property type="entry name" value="Cerato-platanin"/>
    <property type="match status" value="1"/>
</dbReference>
<feature type="region of interest" description="Disordered" evidence="5">
    <location>
        <begin position="719"/>
        <end position="774"/>
    </location>
</feature>
<feature type="compositionally biased region" description="Acidic residues" evidence="5">
    <location>
        <begin position="34"/>
        <end position="50"/>
    </location>
</feature>
<dbReference type="GO" id="GO:0005576">
    <property type="term" value="C:extracellular region"/>
    <property type="evidence" value="ECO:0007669"/>
    <property type="project" value="UniProtKB-SubCell"/>
</dbReference>
<feature type="compositionally biased region" description="Basic and acidic residues" evidence="5">
    <location>
        <begin position="995"/>
        <end position="1014"/>
    </location>
</feature>
<feature type="compositionally biased region" description="Acidic residues" evidence="5">
    <location>
        <begin position="1832"/>
        <end position="1843"/>
    </location>
</feature>
<feature type="transmembrane region" description="Helical" evidence="6">
    <location>
        <begin position="443"/>
        <end position="461"/>
    </location>
</feature>
<evidence type="ECO:0000256" key="3">
    <source>
        <dbReference type="ARBA" id="ARBA00022525"/>
    </source>
</evidence>
<feature type="compositionally biased region" description="Basic and acidic residues" evidence="5">
    <location>
        <begin position="2238"/>
        <end position="2259"/>
    </location>
</feature>
<feature type="region of interest" description="Disordered" evidence="5">
    <location>
        <begin position="1908"/>
        <end position="2037"/>
    </location>
</feature>
<evidence type="ECO:0000256" key="5">
    <source>
        <dbReference type="SAM" id="MobiDB-lite"/>
    </source>
</evidence>
<keyword evidence="6" id="KW-0812">Transmembrane</keyword>
<dbReference type="Gene3D" id="2.40.40.10">
    <property type="entry name" value="RlpA-like domain"/>
    <property type="match status" value="1"/>
</dbReference>
<evidence type="ECO:0000313" key="8">
    <source>
        <dbReference type="EMBL" id="THH02795.1"/>
    </source>
</evidence>
<feature type="compositionally biased region" description="Acidic residues" evidence="5">
    <location>
        <begin position="822"/>
        <end position="832"/>
    </location>
</feature>
<keyword evidence="9" id="KW-1185">Reference proteome</keyword>
<feature type="compositionally biased region" description="Acidic residues" evidence="5">
    <location>
        <begin position="840"/>
        <end position="853"/>
    </location>
</feature>
<dbReference type="InterPro" id="IPR036908">
    <property type="entry name" value="RlpA-like_sf"/>
</dbReference>
<gene>
    <name evidence="8" type="ORF">EW026_g111</name>
</gene>
<reference evidence="8 9" key="1">
    <citation type="submission" date="2019-02" db="EMBL/GenBank/DDBJ databases">
        <title>Genome sequencing of the rare red list fungi Phlebia centrifuga.</title>
        <authorList>
            <person name="Buettner E."/>
            <person name="Kellner H."/>
        </authorList>
    </citation>
    <scope>NUCLEOTIDE SEQUENCE [LARGE SCALE GENOMIC DNA]</scope>
    <source>
        <strain evidence="8 9">DSM 108282</strain>
    </source>
</reference>
<feature type="transmembrane region" description="Helical" evidence="6">
    <location>
        <begin position="346"/>
        <end position="368"/>
    </location>
</feature>
<feature type="compositionally biased region" description="Acidic residues" evidence="5">
    <location>
        <begin position="2220"/>
        <end position="2237"/>
    </location>
</feature>
<feature type="domain" description="Threonine/serine exporter-like N-terminal" evidence="7">
    <location>
        <begin position="122"/>
        <end position="361"/>
    </location>
</feature>
<dbReference type="Pfam" id="PF06738">
    <property type="entry name" value="ThrE"/>
    <property type="match status" value="1"/>
</dbReference>
<feature type="compositionally biased region" description="Acidic residues" evidence="5">
    <location>
        <begin position="1159"/>
        <end position="1176"/>
    </location>
</feature>
<feature type="region of interest" description="Disordered" evidence="5">
    <location>
        <begin position="1826"/>
        <end position="1846"/>
    </location>
</feature>
<dbReference type="EMBL" id="SGPJ01000002">
    <property type="protein sequence ID" value="THH02795.1"/>
    <property type="molecule type" value="Genomic_DNA"/>
</dbReference>
<feature type="compositionally biased region" description="Polar residues" evidence="5">
    <location>
        <begin position="2020"/>
        <end position="2030"/>
    </location>
</feature>
<feature type="compositionally biased region" description="Polar residues" evidence="5">
    <location>
        <begin position="1975"/>
        <end position="1988"/>
    </location>
</feature>
<dbReference type="CDD" id="cd22778">
    <property type="entry name" value="DPBB_CEPL-like"/>
    <property type="match status" value="1"/>
</dbReference>
<feature type="compositionally biased region" description="Acidic residues" evidence="5">
    <location>
        <begin position="1063"/>
        <end position="1078"/>
    </location>
</feature>
<feature type="region of interest" description="Disordered" evidence="5">
    <location>
        <begin position="992"/>
        <end position="1023"/>
    </location>
</feature>
<feature type="compositionally biased region" description="Basic and acidic residues" evidence="5">
    <location>
        <begin position="1079"/>
        <end position="1134"/>
    </location>
</feature>
<feature type="compositionally biased region" description="Polar residues" evidence="5">
    <location>
        <begin position="2071"/>
        <end position="2090"/>
    </location>
</feature>
<feature type="compositionally biased region" description="Acidic residues" evidence="5">
    <location>
        <begin position="922"/>
        <end position="934"/>
    </location>
</feature>
<feature type="compositionally biased region" description="Polar residues" evidence="5">
    <location>
        <begin position="11"/>
        <end position="21"/>
    </location>
</feature>
<dbReference type="GO" id="GO:0022857">
    <property type="term" value="F:transmembrane transporter activity"/>
    <property type="evidence" value="ECO:0007669"/>
    <property type="project" value="InterPro"/>
</dbReference>
<dbReference type="PANTHER" id="PTHR31082">
    <property type="entry name" value="PHEROMONE-REGULATED MEMBRANE PROTEIN 10"/>
    <property type="match status" value="1"/>
</dbReference>
<organism evidence="8 9">
    <name type="scientific">Hermanssonia centrifuga</name>
    <dbReference type="NCBI Taxonomy" id="98765"/>
    <lineage>
        <taxon>Eukaryota</taxon>
        <taxon>Fungi</taxon>
        <taxon>Dikarya</taxon>
        <taxon>Basidiomycota</taxon>
        <taxon>Agaricomycotina</taxon>
        <taxon>Agaricomycetes</taxon>
        <taxon>Polyporales</taxon>
        <taxon>Meruliaceae</taxon>
        <taxon>Hermanssonia</taxon>
    </lineage>
</organism>
<feature type="region of interest" description="Disordered" evidence="5">
    <location>
        <begin position="2064"/>
        <end position="2285"/>
    </location>
</feature>
<feature type="region of interest" description="Disordered" evidence="5">
    <location>
        <begin position="1408"/>
        <end position="1522"/>
    </location>
</feature>
<dbReference type="Proteomes" id="UP000309038">
    <property type="component" value="Unassembled WGS sequence"/>
</dbReference>
<accession>A0A4S4KVQ0</accession>
<keyword evidence="6" id="KW-1133">Transmembrane helix</keyword>
<feature type="transmembrane region" description="Helical" evidence="6">
    <location>
        <begin position="522"/>
        <end position="545"/>
    </location>
</feature>
<feature type="compositionally biased region" description="Basic and acidic residues" evidence="5">
    <location>
        <begin position="859"/>
        <end position="868"/>
    </location>
</feature>
<feature type="region of interest" description="Disordered" evidence="5">
    <location>
        <begin position="817"/>
        <end position="980"/>
    </location>
</feature>
<feature type="compositionally biased region" description="Polar residues" evidence="5">
    <location>
        <begin position="1724"/>
        <end position="1740"/>
    </location>
</feature>
<feature type="transmembrane region" description="Helical" evidence="6">
    <location>
        <begin position="305"/>
        <end position="326"/>
    </location>
</feature>
<feature type="transmembrane region" description="Helical" evidence="6">
    <location>
        <begin position="233"/>
        <end position="266"/>
    </location>
</feature>
<evidence type="ECO:0000256" key="2">
    <source>
        <dbReference type="ARBA" id="ARBA00010421"/>
    </source>
</evidence>
<evidence type="ECO:0000313" key="9">
    <source>
        <dbReference type="Proteomes" id="UP000309038"/>
    </source>
</evidence>
<evidence type="ECO:0000259" key="7">
    <source>
        <dbReference type="Pfam" id="PF06738"/>
    </source>
</evidence>
<feature type="region of interest" description="Disordered" evidence="5">
    <location>
        <begin position="1049"/>
        <end position="1310"/>
    </location>
</feature>
<evidence type="ECO:0000256" key="4">
    <source>
        <dbReference type="ARBA" id="ARBA00034125"/>
    </source>
</evidence>
<feature type="compositionally biased region" description="Basic and acidic residues" evidence="5">
    <location>
        <begin position="1477"/>
        <end position="1487"/>
    </location>
</feature>
<keyword evidence="6" id="KW-0472">Membrane</keyword>
<feature type="compositionally biased region" description="Acidic residues" evidence="5">
    <location>
        <begin position="1223"/>
        <end position="1239"/>
    </location>
</feature>
<protein>
    <recommendedName>
        <fullName evidence="7">Threonine/serine exporter-like N-terminal domain-containing protein</fullName>
    </recommendedName>
</protein>
<feature type="compositionally biased region" description="Polar residues" evidence="5">
    <location>
        <begin position="2196"/>
        <end position="2208"/>
    </location>
</feature>
<dbReference type="PANTHER" id="PTHR31082:SF4">
    <property type="entry name" value="PHEROMONE-REGULATED MEMBRANE PROTEIN 10"/>
    <property type="match status" value="1"/>
</dbReference>
<feature type="transmembrane region" description="Helical" evidence="6">
    <location>
        <begin position="278"/>
        <end position="298"/>
    </location>
</feature>
<comment type="similarity">
    <text evidence="4">Belongs to the ThrE exporter (TC 2.A.79) family.</text>
</comment>
<feature type="region of interest" description="Disordered" evidence="5">
    <location>
        <begin position="1626"/>
        <end position="1654"/>
    </location>
</feature>
<keyword evidence="3" id="KW-0964">Secreted</keyword>
<feature type="compositionally biased region" description="Basic and acidic residues" evidence="5">
    <location>
        <begin position="1177"/>
        <end position="1194"/>
    </location>
</feature>
<evidence type="ECO:0000256" key="6">
    <source>
        <dbReference type="SAM" id="Phobius"/>
    </source>
</evidence>
<dbReference type="InterPro" id="IPR010619">
    <property type="entry name" value="ThrE-like_N"/>
</dbReference>
<feature type="transmembrane region" description="Helical" evidence="6">
    <location>
        <begin position="552"/>
        <end position="570"/>
    </location>
</feature>
<dbReference type="SUPFAM" id="SSF50685">
    <property type="entry name" value="Barwin-like endoglucanases"/>
    <property type="match status" value="1"/>
</dbReference>
<evidence type="ECO:0000256" key="1">
    <source>
        <dbReference type="ARBA" id="ARBA00004613"/>
    </source>
</evidence>
<feature type="compositionally biased region" description="Low complexity" evidence="5">
    <location>
        <begin position="1408"/>
        <end position="1419"/>
    </location>
</feature>
<feature type="compositionally biased region" description="Polar residues" evidence="5">
    <location>
        <begin position="2110"/>
        <end position="2131"/>
    </location>
</feature>
<comment type="caution">
    <text evidence="8">The sequence shown here is derived from an EMBL/GenBank/DDBJ whole genome shotgun (WGS) entry which is preliminary data.</text>
</comment>
<feature type="compositionally biased region" description="Basic and acidic residues" evidence="5">
    <location>
        <begin position="1915"/>
        <end position="1925"/>
    </location>
</feature>
<proteinExistence type="inferred from homology"/>
<feature type="compositionally biased region" description="Acidic residues" evidence="5">
    <location>
        <begin position="1135"/>
        <end position="1151"/>
    </location>
</feature>
<feature type="region of interest" description="Disordered" evidence="5">
    <location>
        <begin position="1667"/>
        <end position="1740"/>
    </location>
</feature>
<dbReference type="InterPro" id="IPR051361">
    <property type="entry name" value="ThrE/Ser_Exporter"/>
</dbReference>
<sequence>MDELEAGLAKESSTTKRPSSPSEERGFFSSLCDADNDWNDMEEEAPDEDPAITKRGLDDTLYEQVLDPDDPIVTGKHKESEPDRDETERDVWRQMSYRQRRKERMKMKVEYNVSSVVNREKFLMKLGKALMTFGAPSHRIESQLLAAARILELQAEFIHVPGLIMCSFTDKESKSSETHFIKCGGRVTLGRLHEVHQIYRAVVHDELSAKRAGDMLGELLVAKPIYSALKQCILAFWIAALICPLAFGGSFIDMWVAGAGAIFLSFMRVGVISKGKQFYANVFEVCMAILISFTARALSSIHGQIFCYNAISSASIVSSLPGFLILSGSLELASKNIMCGSVKMVYALIYTLFLGFGLQIGNDVYLLFDRPARHALDQLAGQLYTQISQVGIFAPDNGTFTFVNNGKPLAGTFTFLDVNPFPQEHIVTGCFRSADFPWYLQPFPWWSQFIIVPIFSILSSLANLQPIWTYDMVVMVVISCAAYAANKSANHYILNRSDIVSAIGAFVVGILGNFYSRKMGGTAFTVMVTGVLFLVPSGLSAVGGITAQGNGIDIGGAMIAVTIGITLIVYRNKMSVTDAEDQIHQVVEQPELQHHEDVQYTAVPDASTKHIFEPFAYEHSGSQHATSASEESTVDTAERVLDDINSKDDQDIHEDIGDIAAAQATYHSLPDENDTSEATATDNAAEIEDGTDALGASLEDDAKLEDLLVALESDASKPVSLETTDVDDAARKSETKPASEELVAPESSAPVLPESATAEEDHETSSAVTGADDRADLTEETATDPFADPVSPSGGESVIVSEDAPVRVADEAFVSPKHVQEDLAEEVQQESDAEARVDQVVEEVPAEDAEPEEGVTLSEPERTGHESTSDQEATLETTEFEGAPLEEAGPEEDAAFVADDITKNEDAPAREAVDNPKQPEEALTEEDQPEEDVAPADKYKSEDVAAADEYKFEEDVAPTEEYKFEEEVSPADQYKSEEDAAAVDEYELEGDVAPTEEHKFEEEVAPTEEHKFEEDVSPADQYKSEEDIAATGEYELEEDVAPTAGYKFEEEVSPADQYKSEEDVAAADEYELEEDVAPTEEHRFEEEVSPADEYKSDEDIVAADEYKLEEDVVPTDEYKPEEDVAPTDESKPEEDVAAADEYQLEEDVVPADESKPEEDVVPTGEYDPEDIAPAEEDIPKHEEAPIEPELLREVPEEELPEEIEPAEESNPAHEESLIQEAAIETEDSEEANEVDESSVLEDTSTVVEASQEVEPTDDVAVDTEVKQSGDAFVPSEDVNASAEEPDVEDAISQTHEIAEEPSAEDSQLTGMNFSAEPALESITRDHLILLSSSSETCIADADVAIDEPEVLSEDVVASAEDLDYADEVEEPQSEVSYSQVDSEDVSAYQATAGEADLEHEDLSENIIESEAPVVSEEPVTGTEGADGLKAQSLDVEASDLSSSIPEVVDELSTAETPAVDEEVTEVISEPIFSAAEPESKTVVKEEEITSPADVSETHEGTAVPAPEESSINEDDEITPSIDDLRQEPEEIPLVLSAESNIPTSADVAEDVDVPLVDFSELSPPSEAPEGVPEDTAGPLDVEAIQEIEPPTKVAQEEVAAPVDILPLMEKPDGNSAIEVADLDVSSPAEHIEESSVPSVSAHFEEEPVETGPSADAYVKEEVNALEVEIPPIETTPDEGTESETPVGEDAPTIAVTDEDSGEPAHIPDVTPVVELEAERPRSPWTPSYSVITQGPGTESENVADDAEIAELDQLPPPIEKEVSETEVPLTNAVEADEEQDEVVATVSNGSEADHRTWPVSYSVSSQGASPLAATPLHFGEAPAVSVLSGEESVPDEEGGDAEAGEPGLSVEADALEIVQDIPSVEHLVPNEDPEEINVGEPELAPESIASSVLEEIVPVEQFAPQVDVVEASEPELEREGDRPEVTEDILAPSSIVITSDETEEEPTISGFDTTDVDPLANEHEQNAAPERPWTPSYSVSRQGSSPLQTPKELEELEEPPSATLVDQSGERTDPERPWTPSYSVSRQGTISPAPDAAGIYDSEAFGKVSPTILSPEIVIAEEDIPAADATASESQATADRSDSGPLQTPRNDIVQLPESADSQPGRPWTPSYSVSRQGSSPMLESQVLTSESFEEATHDLVEEPVQTPVISIQDENEEPKSVLEEPSVNDSSSTDIPAQAHPQIVEASEKRPGSPWTPSYSVSRQGSPAASPALRPKEIEAEESQDEPAFETTEVTEVEERQPEIRVDAAAESGDKPERPWTPSYSVITQGPSSPSQDSDAVSNGKIERQAFPSMEIAENGPELIAKPSLARLAPLNEREQIHATSPAELDPTGLIAPRARIESTTSSRFFPGGWFSSASPKSPDDIRTSLDHASGEFSRIDDGSEVPVNTPIDGVDGEKRNKCYEVRRTYLFALRCDRLPRSTIRKDDYSEGYTDFSSLPNFPFIGGVQGVSWNSTLCGSCWELTYNGTTINVLAVDYAAAGFNIALEALDQLTYDQAVALGHVDAEFEQVSGTKCGLPA</sequence>
<feature type="transmembrane region" description="Helical" evidence="6">
    <location>
        <begin position="497"/>
        <end position="516"/>
    </location>
</feature>